<evidence type="ECO:0000313" key="2">
    <source>
        <dbReference type="EMBL" id="EDV37331.1"/>
    </source>
</evidence>
<dbReference type="Pfam" id="PF06477">
    <property type="entry name" value="DUF1091"/>
    <property type="match status" value="1"/>
</dbReference>
<dbReference type="eggNOG" id="ENOG502TKXH">
    <property type="taxonomic scope" value="Eukaryota"/>
</dbReference>
<dbReference type="PANTHER" id="PTHR20898:SF0">
    <property type="entry name" value="DAEDALUS ON 3-RELATED"/>
    <property type="match status" value="1"/>
</dbReference>
<evidence type="ECO:0000313" key="3">
    <source>
        <dbReference type="Proteomes" id="UP000007801"/>
    </source>
</evidence>
<dbReference type="HOGENOM" id="CLU_116900_0_0_1"/>
<accession>B3MCS9</accession>
<proteinExistence type="predicted"/>
<dbReference type="EMBL" id="CH902619">
    <property type="protein sequence ID" value="EDV37331.1"/>
    <property type="molecule type" value="Genomic_DNA"/>
</dbReference>
<sequence length="177" mass="20735">MRLMFLGACLLFLGTCQGYVRFTNLKCESLDEKFILFPTCRLNVIGRGVIAANVYAKLLKLPITRMVMRFNIFRKLNGYHPFLFNVSHEICHFLKNPNRKQVFYYFHRAFMSYSNLDHPCPYNHDVVVRNCSLEDKMFKMVPLPKGSYKLTLELDNGAFKWVGIVSIYLDIDVDKKD</sequence>
<name>B3MCS9_DROAN</name>
<evidence type="ECO:0000256" key="1">
    <source>
        <dbReference type="SAM" id="SignalP"/>
    </source>
</evidence>
<dbReference type="KEGG" id="dan:6496234"/>
<keyword evidence="3" id="KW-1185">Reference proteome</keyword>
<organism evidence="2 3">
    <name type="scientific">Drosophila ananassae</name>
    <name type="common">Fruit fly</name>
    <dbReference type="NCBI Taxonomy" id="7217"/>
    <lineage>
        <taxon>Eukaryota</taxon>
        <taxon>Metazoa</taxon>
        <taxon>Ecdysozoa</taxon>
        <taxon>Arthropoda</taxon>
        <taxon>Hexapoda</taxon>
        <taxon>Insecta</taxon>
        <taxon>Pterygota</taxon>
        <taxon>Neoptera</taxon>
        <taxon>Endopterygota</taxon>
        <taxon>Diptera</taxon>
        <taxon>Brachycera</taxon>
        <taxon>Muscomorpha</taxon>
        <taxon>Ephydroidea</taxon>
        <taxon>Drosophilidae</taxon>
        <taxon>Drosophila</taxon>
        <taxon>Sophophora</taxon>
    </lineage>
</organism>
<feature type="signal peptide" evidence="1">
    <location>
        <begin position="1"/>
        <end position="18"/>
    </location>
</feature>
<protein>
    <recommendedName>
        <fullName evidence="4">MD-2-related lipid-recognition domain-containing protein</fullName>
    </recommendedName>
</protein>
<keyword evidence="1" id="KW-0732">Signal</keyword>
<reference evidence="2 3" key="1">
    <citation type="journal article" date="2007" name="Nature">
        <title>Evolution of genes and genomes on the Drosophila phylogeny.</title>
        <authorList>
            <consortium name="Drosophila 12 Genomes Consortium"/>
            <person name="Clark A.G."/>
            <person name="Eisen M.B."/>
            <person name="Smith D.R."/>
            <person name="Bergman C.M."/>
            <person name="Oliver B."/>
            <person name="Markow T.A."/>
            <person name="Kaufman T.C."/>
            <person name="Kellis M."/>
            <person name="Gelbart W."/>
            <person name="Iyer V.N."/>
            <person name="Pollard D.A."/>
            <person name="Sackton T.B."/>
            <person name="Larracuente A.M."/>
            <person name="Singh N.D."/>
            <person name="Abad J.P."/>
            <person name="Abt D.N."/>
            <person name="Adryan B."/>
            <person name="Aguade M."/>
            <person name="Akashi H."/>
            <person name="Anderson W.W."/>
            <person name="Aquadro C.F."/>
            <person name="Ardell D.H."/>
            <person name="Arguello R."/>
            <person name="Artieri C.G."/>
            <person name="Barbash D.A."/>
            <person name="Barker D."/>
            <person name="Barsanti P."/>
            <person name="Batterham P."/>
            <person name="Batzoglou S."/>
            <person name="Begun D."/>
            <person name="Bhutkar A."/>
            <person name="Blanco E."/>
            <person name="Bosak S.A."/>
            <person name="Bradley R.K."/>
            <person name="Brand A.D."/>
            <person name="Brent M.R."/>
            <person name="Brooks A.N."/>
            <person name="Brown R.H."/>
            <person name="Butlin R.K."/>
            <person name="Caggese C."/>
            <person name="Calvi B.R."/>
            <person name="Bernardo de Carvalho A."/>
            <person name="Caspi A."/>
            <person name="Castrezana S."/>
            <person name="Celniker S.E."/>
            <person name="Chang J.L."/>
            <person name="Chapple C."/>
            <person name="Chatterji S."/>
            <person name="Chinwalla A."/>
            <person name="Civetta A."/>
            <person name="Clifton S.W."/>
            <person name="Comeron J.M."/>
            <person name="Costello J.C."/>
            <person name="Coyne J.A."/>
            <person name="Daub J."/>
            <person name="David R.G."/>
            <person name="Delcher A.L."/>
            <person name="Delehaunty K."/>
            <person name="Do C.B."/>
            <person name="Ebling H."/>
            <person name="Edwards K."/>
            <person name="Eickbush T."/>
            <person name="Evans J.D."/>
            <person name="Filipski A."/>
            <person name="Findeiss S."/>
            <person name="Freyhult E."/>
            <person name="Fulton L."/>
            <person name="Fulton R."/>
            <person name="Garcia A.C."/>
            <person name="Gardiner A."/>
            <person name="Garfield D.A."/>
            <person name="Garvin B.E."/>
            <person name="Gibson G."/>
            <person name="Gilbert D."/>
            <person name="Gnerre S."/>
            <person name="Godfrey J."/>
            <person name="Good R."/>
            <person name="Gotea V."/>
            <person name="Gravely B."/>
            <person name="Greenberg A.J."/>
            <person name="Griffiths-Jones S."/>
            <person name="Gross S."/>
            <person name="Guigo R."/>
            <person name="Gustafson E.A."/>
            <person name="Haerty W."/>
            <person name="Hahn M.W."/>
            <person name="Halligan D.L."/>
            <person name="Halpern A.L."/>
            <person name="Halter G.M."/>
            <person name="Han M.V."/>
            <person name="Heger A."/>
            <person name="Hillier L."/>
            <person name="Hinrichs A.S."/>
            <person name="Holmes I."/>
            <person name="Hoskins R.A."/>
            <person name="Hubisz M.J."/>
            <person name="Hultmark D."/>
            <person name="Huntley M.A."/>
            <person name="Jaffe D.B."/>
            <person name="Jagadeeshan S."/>
            <person name="Jeck W.R."/>
            <person name="Johnson J."/>
            <person name="Jones C.D."/>
            <person name="Jordan W.C."/>
            <person name="Karpen G.H."/>
            <person name="Kataoka E."/>
            <person name="Keightley P.D."/>
            <person name="Kheradpour P."/>
            <person name="Kirkness E.F."/>
            <person name="Koerich L.B."/>
            <person name="Kristiansen K."/>
            <person name="Kudrna D."/>
            <person name="Kulathinal R.J."/>
            <person name="Kumar S."/>
            <person name="Kwok R."/>
            <person name="Lander E."/>
            <person name="Langley C.H."/>
            <person name="Lapoint R."/>
            <person name="Lazzaro B.P."/>
            <person name="Lee S.J."/>
            <person name="Levesque L."/>
            <person name="Li R."/>
            <person name="Lin C.F."/>
            <person name="Lin M.F."/>
            <person name="Lindblad-Toh K."/>
            <person name="Llopart A."/>
            <person name="Long M."/>
            <person name="Low L."/>
            <person name="Lozovsky E."/>
            <person name="Lu J."/>
            <person name="Luo M."/>
            <person name="Machado C.A."/>
            <person name="Makalowski W."/>
            <person name="Marzo M."/>
            <person name="Matsuda M."/>
            <person name="Matzkin L."/>
            <person name="McAllister B."/>
            <person name="McBride C.S."/>
            <person name="McKernan B."/>
            <person name="McKernan K."/>
            <person name="Mendez-Lago M."/>
            <person name="Minx P."/>
            <person name="Mollenhauer M.U."/>
            <person name="Montooth K."/>
            <person name="Mount S.M."/>
            <person name="Mu X."/>
            <person name="Myers E."/>
            <person name="Negre B."/>
            <person name="Newfeld S."/>
            <person name="Nielsen R."/>
            <person name="Noor M.A."/>
            <person name="O'Grady P."/>
            <person name="Pachter L."/>
            <person name="Papaceit M."/>
            <person name="Parisi M.J."/>
            <person name="Parisi M."/>
            <person name="Parts L."/>
            <person name="Pedersen J.S."/>
            <person name="Pesole G."/>
            <person name="Phillippy A.M."/>
            <person name="Ponting C.P."/>
            <person name="Pop M."/>
            <person name="Porcelli D."/>
            <person name="Powell J.R."/>
            <person name="Prohaska S."/>
            <person name="Pruitt K."/>
            <person name="Puig M."/>
            <person name="Quesneville H."/>
            <person name="Ram K.R."/>
            <person name="Rand D."/>
            <person name="Rasmussen M.D."/>
            <person name="Reed L.K."/>
            <person name="Reenan R."/>
            <person name="Reily A."/>
            <person name="Remington K.A."/>
            <person name="Rieger T.T."/>
            <person name="Ritchie M.G."/>
            <person name="Robin C."/>
            <person name="Rogers Y.H."/>
            <person name="Rohde C."/>
            <person name="Rozas J."/>
            <person name="Rubenfield M.J."/>
            <person name="Ruiz A."/>
            <person name="Russo S."/>
            <person name="Salzberg S.L."/>
            <person name="Sanchez-Gracia A."/>
            <person name="Saranga D.J."/>
            <person name="Sato H."/>
            <person name="Schaeffer S.W."/>
            <person name="Schatz M.C."/>
            <person name="Schlenke T."/>
            <person name="Schwartz R."/>
            <person name="Segarra C."/>
            <person name="Singh R.S."/>
            <person name="Sirot L."/>
            <person name="Sirota M."/>
            <person name="Sisneros N.B."/>
            <person name="Smith C.D."/>
            <person name="Smith T.F."/>
            <person name="Spieth J."/>
            <person name="Stage D.E."/>
            <person name="Stark A."/>
            <person name="Stephan W."/>
            <person name="Strausberg R.L."/>
            <person name="Strempel S."/>
            <person name="Sturgill D."/>
            <person name="Sutton G."/>
            <person name="Sutton G.G."/>
            <person name="Tao W."/>
            <person name="Teichmann S."/>
            <person name="Tobari Y.N."/>
            <person name="Tomimura Y."/>
            <person name="Tsolas J.M."/>
            <person name="Valente V.L."/>
            <person name="Venter E."/>
            <person name="Venter J.C."/>
            <person name="Vicario S."/>
            <person name="Vieira F.G."/>
            <person name="Vilella A.J."/>
            <person name="Villasante A."/>
            <person name="Walenz B."/>
            <person name="Wang J."/>
            <person name="Wasserman M."/>
            <person name="Watts T."/>
            <person name="Wilson D."/>
            <person name="Wilson R.K."/>
            <person name="Wing R.A."/>
            <person name="Wolfner M.F."/>
            <person name="Wong A."/>
            <person name="Wong G.K."/>
            <person name="Wu C.I."/>
            <person name="Wu G."/>
            <person name="Yamamoto D."/>
            <person name="Yang H.P."/>
            <person name="Yang S.P."/>
            <person name="Yorke J.A."/>
            <person name="Yoshida K."/>
            <person name="Zdobnov E."/>
            <person name="Zhang P."/>
            <person name="Zhang Y."/>
            <person name="Zimin A.V."/>
            <person name="Baldwin J."/>
            <person name="Abdouelleil A."/>
            <person name="Abdulkadir J."/>
            <person name="Abebe A."/>
            <person name="Abera B."/>
            <person name="Abreu J."/>
            <person name="Acer S.C."/>
            <person name="Aftuck L."/>
            <person name="Alexander A."/>
            <person name="An P."/>
            <person name="Anderson E."/>
            <person name="Anderson S."/>
            <person name="Arachi H."/>
            <person name="Azer M."/>
            <person name="Bachantsang P."/>
            <person name="Barry A."/>
            <person name="Bayul T."/>
            <person name="Berlin A."/>
            <person name="Bessette D."/>
            <person name="Bloom T."/>
            <person name="Blye J."/>
            <person name="Boguslavskiy L."/>
            <person name="Bonnet C."/>
            <person name="Boukhgalter B."/>
            <person name="Bourzgui I."/>
            <person name="Brown A."/>
            <person name="Cahill P."/>
            <person name="Channer S."/>
            <person name="Cheshatsang Y."/>
            <person name="Chuda L."/>
            <person name="Citroen M."/>
            <person name="Collymore A."/>
            <person name="Cooke P."/>
            <person name="Costello M."/>
            <person name="D'Aco K."/>
            <person name="Daza R."/>
            <person name="De Haan G."/>
            <person name="DeGray S."/>
            <person name="DeMaso C."/>
            <person name="Dhargay N."/>
            <person name="Dooley K."/>
            <person name="Dooley E."/>
            <person name="Doricent M."/>
            <person name="Dorje P."/>
            <person name="Dorjee K."/>
            <person name="Dupes A."/>
            <person name="Elong R."/>
            <person name="Falk J."/>
            <person name="Farina A."/>
            <person name="Faro S."/>
            <person name="Ferguson D."/>
            <person name="Fisher S."/>
            <person name="Foley C.D."/>
            <person name="Franke A."/>
            <person name="Friedrich D."/>
            <person name="Gadbois L."/>
            <person name="Gearin G."/>
            <person name="Gearin C.R."/>
            <person name="Giannoukos G."/>
            <person name="Goode T."/>
            <person name="Graham J."/>
            <person name="Grandbois E."/>
            <person name="Grewal S."/>
            <person name="Gyaltsen K."/>
            <person name="Hafez N."/>
            <person name="Hagos B."/>
            <person name="Hall J."/>
            <person name="Henson C."/>
            <person name="Hollinger A."/>
            <person name="Honan T."/>
            <person name="Huard M.D."/>
            <person name="Hughes L."/>
            <person name="Hurhula B."/>
            <person name="Husby M.E."/>
            <person name="Kamat A."/>
            <person name="Kanga B."/>
            <person name="Kashin S."/>
            <person name="Khazanovich D."/>
            <person name="Kisner P."/>
            <person name="Lance K."/>
            <person name="Lara M."/>
            <person name="Lee W."/>
            <person name="Lennon N."/>
            <person name="Letendre F."/>
            <person name="LeVine R."/>
            <person name="Lipovsky A."/>
            <person name="Liu X."/>
            <person name="Liu J."/>
            <person name="Liu S."/>
            <person name="Lokyitsang T."/>
            <person name="Lokyitsang Y."/>
            <person name="Lubonja R."/>
            <person name="Lui A."/>
            <person name="MacDonald P."/>
            <person name="Magnisalis V."/>
            <person name="Maru K."/>
            <person name="Matthews C."/>
            <person name="McCusker W."/>
            <person name="McDonough S."/>
            <person name="Mehta T."/>
            <person name="Meldrim J."/>
            <person name="Meneus L."/>
            <person name="Mihai O."/>
            <person name="Mihalev A."/>
            <person name="Mihova T."/>
            <person name="Mittelman R."/>
            <person name="Mlenga V."/>
            <person name="Montmayeur A."/>
            <person name="Mulrain L."/>
            <person name="Navidi A."/>
            <person name="Naylor J."/>
            <person name="Negash T."/>
            <person name="Nguyen T."/>
            <person name="Nguyen N."/>
            <person name="Nicol R."/>
            <person name="Norbu C."/>
            <person name="Norbu N."/>
            <person name="Novod N."/>
            <person name="O'Neill B."/>
            <person name="Osman S."/>
            <person name="Markiewicz E."/>
            <person name="Oyono O.L."/>
            <person name="Patti C."/>
            <person name="Phunkhang P."/>
            <person name="Pierre F."/>
            <person name="Priest M."/>
            <person name="Raghuraman S."/>
            <person name="Rege F."/>
            <person name="Reyes R."/>
            <person name="Rise C."/>
            <person name="Rogov P."/>
            <person name="Ross K."/>
            <person name="Ryan E."/>
            <person name="Settipalli S."/>
            <person name="Shea T."/>
            <person name="Sherpa N."/>
            <person name="Shi L."/>
            <person name="Shih D."/>
            <person name="Sparrow T."/>
            <person name="Spaulding J."/>
            <person name="Stalker J."/>
            <person name="Stange-Thomann N."/>
            <person name="Stavropoulos S."/>
            <person name="Stone C."/>
            <person name="Strader C."/>
            <person name="Tesfaye S."/>
            <person name="Thomson T."/>
            <person name="Thoulutsang Y."/>
            <person name="Thoulutsang D."/>
            <person name="Topham K."/>
            <person name="Topping I."/>
            <person name="Tsamla T."/>
            <person name="Vassiliev H."/>
            <person name="Vo A."/>
            <person name="Wangchuk T."/>
            <person name="Wangdi T."/>
            <person name="Weiand M."/>
            <person name="Wilkinson J."/>
            <person name="Wilson A."/>
            <person name="Yadav S."/>
            <person name="Young G."/>
            <person name="Yu Q."/>
            <person name="Zembek L."/>
            <person name="Zhong D."/>
            <person name="Zimmer A."/>
            <person name="Zwirko Z."/>
            <person name="Jaffe D.B."/>
            <person name="Alvarez P."/>
            <person name="Brockman W."/>
            <person name="Butler J."/>
            <person name="Chin C."/>
            <person name="Gnerre S."/>
            <person name="Grabherr M."/>
            <person name="Kleber M."/>
            <person name="Mauceli E."/>
            <person name="MacCallum I."/>
        </authorList>
    </citation>
    <scope>NUCLEOTIDE SEQUENCE [LARGE SCALE GENOMIC DNA]</scope>
    <source>
        <strain evidence="3">Tucson 14024-0371.13</strain>
    </source>
</reference>
<evidence type="ECO:0008006" key="4">
    <source>
        <dbReference type="Google" id="ProtNLM"/>
    </source>
</evidence>
<dbReference type="PANTHER" id="PTHR20898">
    <property type="entry name" value="DAEDALUS ON 3-RELATED-RELATED"/>
    <property type="match status" value="1"/>
</dbReference>
<dbReference type="InParanoid" id="B3MCS9"/>
<dbReference type="OrthoDB" id="7789165at2759"/>
<feature type="chain" id="PRO_5002792927" description="MD-2-related lipid-recognition domain-containing protein" evidence="1">
    <location>
        <begin position="19"/>
        <end position="177"/>
    </location>
</feature>
<dbReference type="Proteomes" id="UP000007801">
    <property type="component" value="Unassembled WGS sequence"/>
</dbReference>
<dbReference type="AlphaFoldDB" id="B3MCS9"/>
<gene>
    <name evidence="2" type="primary">Dana\GF13392</name>
    <name evidence="2" type="synonym">dana_GLEANR_13407</name>
    <name evidence="2" type="ORF">GF13392</name>
</gene>
<dbReference type="PhylomeDB" id="B3MCS9"/>
<dbReference type="InterPro" id="IPR010512">
    <property type="entry name" value="DUF1091"/>
</dbReference>
<dbReference type="OMA" id="FPECRLK"/>